<evidence type="ECO:0000313" key="2">
    <source>
        <dbReference type="Proteomes" id="UP000287447"/>
    </source>
</evidence>
<keyword evidence="2" id="KW-1185">Reference proteome</keyword>
<sequence>MAAGFALGFFACQAQACGPDTRVQFTEGSDDTFLIENNSVIGLSLQQMAIDLSSSAGGVIFDTDYGGAGWSAYQPFQPLASTAVLRAASSGLDGYQQLSLVFDRFARGDSFAFEIDLDDQLQDSDHGQTIVSGTEIAGGAVMGVFTDKHGQTYRATGYFDTDGQAILTQGACS</sequence>
<dbReference type="EMBL" id="SADE01000001">
    <property type="protein sequence ID" value="RVU39112.1"/>
    <property type="molecule type" value="Genomic_DNA"/>
</dbReference>
<accession>A0A3S2WC68</accession>
<reference evidence="2" key="1">
    <citation type="submission" date="2019-01" db="EMBL/GenBank/DDBJ databases">
        <title>Gri0909 isolated from a small marine red alga.</title>
        <authorList>
            <person name="Kim J."/>
            <person name="Jeong S.E."/>
            <person name="Jeon C.O."/>
        </authorList>
    </citation>
    <scope>NUCLEOTIDE SEQUENCE [LARGE SCALE GENOMIC DNA]</scope>
    <source>
        <strain evidence="2">Gri0909</strain>
    </source>
</reference>
<dbReference type="AlphaFoldDB" id="A0A3S2WC68"/>
<organism evidence="1 2">
    <name type="scientific">Hwanghaeella grinnelliae</name>
    <dbReference type="NCBI Taxonomy" id="2500179"/>
    <lineage>
        <taxon>Bacteria</taxon>
        <taxon>Pseudomonadati</taxon>
        <taxon>Pseudomonadota</taxon>
        <taxon>Alphaproteobacteria</taxon>
        <taxon>Rhodospirillales</taxon>
        <taxon>Rhodospirillaceae</taxon>
        <taxon>Hwanghaeella</taxon>
    </lineage>
</organism>
<proteinExistence type="predicted"/>
<name>A0A3S2WC68_9PROT</name>
<dbReference type="Proteomes" id="UP000287447">
    <property type="component" value="Unassembled WGS sequence"/>
</dbReference>
<comment type="caution">
    <text evidence="1">The sequence shown here is derived from an EMBL/GenBank/DDBJ whole genome shotgun (WGS) entry which is preliminary data.</text>
</comment>
<dbReference type="RefSeq" id="WP_127764484.1">
    <property type="nucleotide sequence ID" value="NZ_SADE01000001.1"/>
</dbReference>
<evidence type="ECO:0000313" key="1">
    <source>
        <dbReference type="EMBL" id="RVU39112.1"/>
    </source>
</evidence>
<protein>
    <submittedName>
        <fullName evidence="1">Uncharacterized protein</fullName>
    </submittedName>
</protein>
<dbReference type="OrthoDB" id="6105464at2"/>
<gene>
    <name evidence="1" type="ORF">EOI86_07605</name>
</gene>